<dbReference type="EMBL" id="LT607413">
    <property type="protein sequence ID" value="SCF25101.1"/>
    <property type="molecule type" value="Genomic_DNA"/>
</dbReference>
<dbReference type="InParanoid" id="A0A1C4YXM7"/>
<organism evidence="1 2">
    <name type="scientific">Micromonospora echinospora</name>
    <name type="common">Micromonospora purpurea</name>
    <dbReference type="NCBI Taxonomy" id="1877"/>
    <lineage>
        <taxon>Bacteria</taxon>
        <taxon>Bacillati</taxon>
        <taxon>Actinomycetota</taxon>
        <taxon>Actinomycetes</taxon>
        <taxon>Micromonosporales</taxon>
        <taxon>Micromonosporaceae</taxon>
        <taxon>Micromonospora</taxon>
    </lineage>
</organism>
<gene>
    <name evidence="1" type="ORF">GA0070618_4483</name>
</gene>
<dbReference type="AlphaFoldDB" id="A0A1C4YXM7"/>
<name>A0A1C4YXM7_MICEC</name>
<accession>A0A1C4YXM7</accession>
<keyword evidence="2" id="KW-1185">Reference proteome</keyword>
<proteinExistence type="predicted"/>
<dbReference type="Proteomes" id="UP000198253">
    <property type="component" value="Chromosome I"/>
</dbReference>
<sequence length="83" mass="9461">MGRLRRPQWIARTAYLSVKWGTETPVNALYALARRHVRLSHLCVAPAWCGSARLFVEHISERHHLRLGNPAFNNQYLASGGPR</sequence>
<reference evidence="2" key="1">
    <citation type="submission" date="2016-06" db="EMBL/GenBank/DDBJ databases">
        <authorList>
            <person name="Varghese N."/>
            <person name="Submissions Spin"/>
        </authorList>
    </citation>
    <scope>NUCLEOTIDE SEQUENCE [LARGE SCALE GENOMIC DNA]</scope>
    <source>
        <strain evidence="2">DSM 43816</strain>
    </source>
</reference>
<evidence type="ECO:0000313" key="1">
    <source>
        <dbReference type="EMBL" id="SCF25101.1"/>
    </source>
</evidence>
<protein>
    <submittedName>
        <fullName evidence="1">Uncharacterized protein</fullName>
    </submittedName>
</protein>
<evidence type="ECO:0000313" key="2">
    <source>
        <dbReference type="Proteomes" id="UP000198253"/>
    </source>
</evidence>